<sequence>MVASFRRKGETSESFGIYCPRESSIKKSGMPARRTIRVYGMRKTPENTISHLFITQSKRNERKGEQ</sequence>
<protein>
    <submittedName>
        <fullName evidence="2">Uncharacterized protein</fullName>
    </submittedName>
</protein>
<evidence type="ECO:0000313" key="2">
    <source>
        <dbReference type="WBParaSite" id="PgR118_g020_t02"/>
    </source>
</evidence>
<dbReference type="AlphaFoldDB" id="A0A915CD12"/>
<reference evidence="2" key="1">
    <citation type="submission" date="2022-11" db="UniProtKB">
        <authorList>
            <consortium name="WormBaseParasite"/>
        </authorList>
    </citation>
    <scope>IDENTIFICATION</scope>
</reference>
<evidence type="ECO:0000313" key="1">
    <source>
        <dbReference type="Proteomes" id="UP000887569"/>
    </source>
</evidence>
<dbReference type="WBParaSite" id="PgR118_g020_t02">
    <property type="protein sequence ID" value="PgR118_g020_t02"/>
    <property type="gene ID" value="PgR118_g020"/>
</dbReference>
<accession>A0A915CD12</accession>
<organism evidence="1 2">
    <name type="scientific">Parascaris univalens</name>
    <name type="common">Nematode worm</name>
    <dbReference type="NCBI Taxonomy" id="6257"/>
    <lineage>
        <taxon>Eukaryota</taxon>
        <taxon>Metazoa</taxon>
        <taxon>Ecdysozoa</taxon>
        <taxon>Nematoda</taxon>
        <taxon>Chromadorea</taxon>
        <taxon>Rhabditida</taxon>
        <taxon>Spirurina</taxon>
        <taxon>Ascaridomorpha</taxon>
        <taxon>Ascaridoidea</taxon>
        <taxon>Ascarididae</taxon>
        <taxon>Parascaris</taxon>
    </lineage>
</organism>
<proteinExistence type="predicted"/>
<keyword evidence="1" id="KW-1185">Reference proteome</keyword>
<name>A0A915CD12_PARUN</name>
<dbReference type="Proteomes" id="UP000887569">
    <property type="component" value="Unplaced"/>
</dbReference>